<protein>
    <recommendedName>
        <fullName evidence="2">DAGKc domain-containing protein</fullName>
    </recommendedName>
</protein>
<dbReference type="InterPro" id="IPR017438">
    <property type="entry name" value="ATP-NAD_kinase_N"/>
</dbReference>
<dbReference type="Pfam" id="PF09949">
    <property type="entry name" value="APP1_cat"/>
    <property type="match status" value="1"/>
</dbReference>
<feature type="compositionally biased region" description="Basic and acidic residues" evidence="1">
    <location>
        <begin position="644"/>
        <end position="654"/>
    </location>
</feature>
<dbReference type="GO" id="GO:0008195">
    <property type="term" value="F:phosphatidate phosphatase activity"/>
    <property type="evidence" value="ECO:0007669"/>
    <property type="project" value="InterPro"/>
</dbReference>
<dbReference type="RefSeq" id="WP_186827983.1">
    <property type="nucleotide sequence ID" value="NZ_BAABDN010000001.1"/>
</dbReference>
<evidence type="ECO:0000313" key="3">
    <source>
        <dbReference type="EMBL" id="GEQ13811.1"/>
    </source>
</evidence>
<comment type="caution">
    <text evidence="3">The sequence shown here is derived from an EMBL/GenBank/DDBJ whole genome shotgun (WGS) entry which is preliminary data.</text>
</comment>
<feature type="region of interest" description="Disordered" evidence="1">
    <location>
        <begin position="644"/>
        <end position="671"/>
    </location>
</feature>
<dbReference type="Gene3D" id="3.40.50.10330">
    <property type="entry name" value="Probable inorganic polyphosphate/atp-NAD kinase, domain 1"/>
    <property type="match status" value="1"/>
</dbReference>
<organism evidence="3 4">
    <name type="scientific">Knoellia locipacati</name>
    <dbReference type="NCBI Taxonomy" id="882824"/>
    <lineage>
        <taxon>Bacteria</taxon>
        <taxon>Bacillati</taxon>
        <taxon>Actinomycetota</taxon>
        <taxon>Actinomycetes</taxon>
        <taxon>Micrococcales</taxon>
        <taxon>Intrasporangiaceae</taxon>
        <taxon>Knoellia</taxon>
    </lineage>
</organism>
<dbReference type="InterPro" id="IPR045540">
    <property type="entry name" value="YegS/DAGK_C"/>
</dbReference>
<dbReference type="PANTHER" id="PTHR40861:SF1">
    <property type="entry name" value="PHOSPHATIDATE PHOSPHATASE APP1 CATALYTIC DOMAIN-CONTAINING PROTEIN"/>
    <property type="match status" value="1"/>
</dbReference>
<dbReference type="PROSITE" id="PS50146">
    <property type="entry name" value="DAGK"/>
    <property type="match status" value="1"/>
</dbReference>
<dbReference type="EMBL" id="BKBA01000008">
    <property type="protein sequence ID" value="GEQ13811.1"/>
    <property type="molecule type" value="Genomic_DNA"/>
</dbReference>
<gene>
    <name evidence="3" type="ORF">KLO01_18580</name>
</gene>
<dbReference type="SMART" id="SM00046">
    <property type="entry name" value="DAGKc"/>
    <property type="match status" value="1"/>
</dbReference>
<dbReference type="Proteomes" id="UP000321793">
    <property type="component" value="Unassembled WGS sequence"/>
</dbReference>
<accession>A0A512T0T6</accession>
<dbReference type="Pfam" id="PF00781">
    <property type="entry name" value="DAGK_cat"/>
    <property type="match status" value="1"/>
</dbReference>
<dbReference type="AlphaFoldDB" id="A0A512T0T6"/>
<name>A0A512T0T6_9MICO</name>
<evidence type="ECO:0000256" key="1">
    <source>
        <dbReference type="SAM" id="MobiDB-lite"/>
    </source>
</evidence>
<reference evidence="3 4" key="1">
    <citation type="submission" date="2019-07" db="EMBL/GenBank/DDBJ databases">
        <title>Whole genome shotgun sequence of Knoellia locipacati NBRC 109775.</title>
        <authorList>
            <person name="Hosoyama A."/>
            <person name="Uohara A."/>
            <person name="Ohji S."/>
            <person name="Ichikawa N."/>
        </authorList>
    </citation>
    <scope>NUCLEOTIDE SEQUENCE [LARGE SCALE GENOMIC DNA]</scope>
    <source>
        <strain evidence="3 4">NBRC 109775</strain>
    </source>
</reference>
<dbReference type="GO" id="GO:0016301">
    <property type="term" value="F:kinase activity"/>
    <property type="evidence" value="ECO:0007669"/>
    <property type="project" value="InterPro"/>
</dbReference>
<dbReference type="InterPro" id="IPR016064">
    <property type="entry name" value="NAD/diacylglycerol_kinase_sf"/>
</dbReference>
<evidence type="ECO:0000313" key="4">
    <source>
        <dbReference type="Proteomes" id="UP000321793"/>
    </source>
</evidence>
<dbReference type="SUPFAM" id="SSF111331">
    <property type="entry name" value="NAD kinase/diacylglycerol kinase-like"/>
    <property type="match status" value="1"/>
</dbReference>
<dbReference type="Pfam" id="PF19279">
    <property type="entry name" value="YegS_C"/>
    <property type="match status" value="1"/>
</dbReference>
<dbReference type="PANTHER" id="PTHR40861">
    <property type="entry name" value="DUF2183 DOMAIN-CONTAINING PROTEIN"/>
    <property type="match status" value="1"/>
</dbReference>
<proteinExistence type="predicted"/>
<keyword evidence="4" id="KW-1185">Reference proteome</keyword>
<evidence type="ECO:0000259" key="2">
    <source>
        <dbReference type="PROSITE" id="PS50146"/>
    </source>
</evidence>
<sequence length="671" mass="71551">MDAGDAQELTSWSPTEHLCGVVVHPLKARSADALAAVRRATRRRGWPEPVVLETTRDSPGTDQVAELLARGVDRVVAVGGDGTVREVAAALSHSGAAVDRVALGVVPTGTANLWSRTIGLHGEALDAVVELAVDGPVRDSDLAWLTLTRADGSTRSFDVAVVAGVGMDAEAFATTGERAKERVGWAAYFAALARRAVGDPVTVRLGLDSRPGGPEPVRTVLVGNCRVLPLGLPLMPSASMTDGRLDVLVVAPRTIVGWLGVAAGVLTRRRDRWTGMRTHRSRHVVIDVDEPTAVHVDGDPVGDAVRLELGVRPGAVLVRSRAEPRDTESEVRRLLDGPERDLAALADALHHGHSWSSDHARELLVRDAFLGLTGGDLTRFKSLLSAGPDHRDLEHLVFDVVQDEGVRADILDHVAAQAALVKVPDLHVLSDIDDTLRCALHDDRYPRGTVYPGVVALYRALDAGHAADPESPGDLTFVTARPMDPAGLIEQHTRRGLRELGLPPHSVLSGTFAGLRNHDSMAGAKIENFRHFRALMPETQVVFVGDSGQGDVEVGRRMLAEDPDAVRLVLIHDVVDTPARERAALRSEGIVVVDTPVGAALEAYAVNLVSAAGLASVADAAERDLARIQWESPEQASATTALLERDIAAARESHAPPGPAHDGAPRHRRHP</sequence>
<dbReference type="Gene3D" id="2.60.200.40">
    <property type="match status" value="1"/>
</dbReference>
<dbReference type="InterPro" id="IPR001206">
    <property type="entry name" value="Diacylglycerol_kinase_cat_dom"/>
</dbReference>
<dbReference type="InterPro" id="IPR019236">
    <property type="entry name" value="APP1_cat"/>
</dbReference>
<feature type="domain" description="DAGKc" evidence="2">
    <location>
        <begin position="14"/>
        <end position="149"/>
    </location>
</feature>